<organism evidence="1 2">
    <name type="scientific">Parapedobacter indicus</name>
    <dbReference type="NCBI Taxonomy" id="1477437"/>
    <lineage>
        <taxon>Bacteria</taxon>
        <taxon>Pseudomonadati</taxon>
        <taxon>Bacteroidota</taxon>
        <taxon>Sphingobacteriia</taxon>
        <taxon>Sphingobacteriales</taxon>
        <taxon>Sphingobacteriaceae</taxon>
        <taxon>Parapedobacter</taxon>
    </lineage>
</organism>
<evidence type="ECO:0008006" key="3">
    <source>
        <dbReference type="Google" id="ProtNLM"/>
    </source>
</evidence>
<keyword evidence="2" id="KW-1185">Reference proteome</keyword>
<gene>
    <name evidence="1" type="ORF">SAMN05444682_102226</name>
</gene>
<dbReference type="RefSeq" id="WP_090624899.1">
    <property type="nucleotide sequence ID" value="NZ_FOQO01000002.1"/>
</dbReference>
<dbReference type="InterPro" id="IPR036237">
    <property type="entry name" value="Xyl_isomerase-like_sf"/>
</dbReference>
<proteinExistence type="predicted"/>
<evidence type="ECO:0000313" key="2">
    <source>
        <dbReference type="Proteomes" id="UP000198670"/>
    </source>
</evidence>
<dbReference type="Proteomes" id="UP000198670">
    <property type="component" value="Unassembled WGS sequence"/>
</dbReference>
<dbReference type="EMBL" id="FOQO01000002">
    <property type="protein sequence ID" value="SFI07909.1"/>
    <property type="molecule type" value="Genomic_DNA"/>
</dbReference>
<dbReference type="AlphaFoldDB" id="A0A1I3F9N6"/>
<dbReference type="OrthoDB" id="9785907at2"/>
<dbReference type="NCBIfam" id="NF035939">
    <property type="entry name" value="TIM_EboE"/>
    <property type="match status" value="1"/>
</dbReference>
<sequence>MITAYGQLTYCTNIHGGEAWDQHFESLKMHFPKIKQAVSPAQPMGIGLRVANLASTLLIQPERLDEFKNWLTQVGGYVFTLNGFPFGAFHDTRVKAEVHTPDWTTAERLQYTKRLFAILTQLLPEGMDGGISTSPLGYRHLYNHDETVWRDMRKRATVHMIDVAAYLHRIREEQGKELHLDIEPEPDGVLETGPEFIEWFTQELVPTGVKHFSEQLGMAPEEAEKALKRHVRVCYDVCHFALGYERHRMVVNDLDRHGIKIGKFQISAALKVHLPEKGADRAAIGAAFQAFDEPTYLHQVLARQKNGEVRRYKDLPDAQDALQDPDTEEWRSHFHVPVFLEDLGLLQSTQSDIQEVLAIQREHPVTRHLEVETYTWGVLPHELQLPIADSISRELRWVLQEMETRS</sequence>
<reference evidence="1 2" key="1">
    <citation type="submission" date="2016-10" db="EMBL/GenBank/DDBJ databases">
        <authorList>
            <person name="de Groot N.N."/>
        </authorList>
    </citation>
    <scope>NUCLEOTIDE SEQUENCE [LARGE SCALE GENOMIC DNA]</scope>
    <source>
        <strain evidence="1 2">RK1</strain>
    </source>
</reference>
<evidence type="ECO:0000313" key="1">
    <source>
        <dbReference type="EMBL" id="SFI07909.1"/>
    </source>
</evidence>
<accession>A0A1I3F9N6</accession>
<name>A0A1I3F9N6_9SPHI</name>
<dbReference type="SUPFAM" id="SSF51658">
    <property type="entry name" value="Xylose isomerase-like"/>
    <property type="match status" value="1"/>
</dbReference>
<protein>
    <recommendedName>
        <fullName evidence="3">Xylose isomerase-like TIM barrel</fullName>
    </recommendedName>
</protein>
<dbReference type="STRING" id="1477437.SAMN05444682_102226"/>